<name>A0A133NRT9_GARVA</name>
<dbReference type="EMBL" id="LRQA01000021">
    <property type="protein sequence ID" value="KXA18958.1"/>
    <property type="molecule type" value="Genomic_DNA"/>
</dbReference>
<evidence type="ECO:0000313" key="1">
    <source>
        <dbReference type="EMBL" id="KXA18958.1"/>
    </source>
</evidence>
<dbReference type="AlphaFoldDB" id="A0A133NRT9"/>
<accession>A0A133NRT9</accession>
<dbReference type="PATRIC" id="fig|2702.99.peg.255"/>
<organism evidence="1 2">
    <name type="scientific">Gardnerella vaginalis</name>
    <dbReference type="NCBI Taxonomy" id="2702"/>
    <lineage>
        <taxon>Bacteria</taxon>
        <taxon>Bacillati</taxon>
        <taxon>Actinomycetota</taxon>
        <taxon>Actinomycetes</taxon>
        <taxon>Bifidobacteriales</taxon>
        <taxon>Bifidobacteriaceae</taxon>
        <taxon>Gardnerella</taxon>
    </lineage>
</organism>
<gene>
    <name evidence="1" type="ORF">HMPREF3216_00253</name>
</gene>
<proteinExistence type="predicted"/>
<dbReference type="Proteomes" id="UP000070558">
    <property type="component" value="Unassembled WGS sequence"/>
</dbReference>
<protein>
    <submittedName>
        <fullName evidence="1">Uncharacterized protein</fullName>
    </submittedName>
</protein>
<sequence>MSYSGHTQGTEEGARKPKIVDFKRVCRDFLKLPRINKTS</sequence>
<reference evidence="1 2" key="1">
    <citation type="submission" date="2016-01" db="EMBL/GenBank/DDBJ databases">
        <authorList>
            <person name="Oliw E.H."/>
        </authorList>
    </citation>
    <scope>NUCLEOTIDE SEQUENCE [LARGE SCALE GENOMIC DNA]</scope>
    <source>
        <strain evidence="1 2">GED7760B</strain>
    </source>
</reference>
<comment type="caution">
    <text evidence="1">The sequence shown here is derived from an EMBL/GenBank/DDBJ whole genome shotgun (WGS) entry which is preliminary data.</text>
</comment>
<evidence type="ECO:0000313" key="2">
    <source>
        <dbReference type="Proteomes" id="UP000070558"/>
    </source>
</evidence>